<name>D9QNA7_BRESC</name>
<dbReference type="InParanoid" id="D9QNA7"/>
<dbReference type="EMBL" id="CP002102">
    <property type="protein sequence ID" value="ADL00308.1"/>
    <property type="molecule type" value="Genomic_DNA"/>
</dbReference>
<protein>
    <submittedName>
        <fullName evidence="1">Uncharacterized protein</fullName>
    </submittedName>
</protein>
<dbReference type="AlphaFoldDB" id="D9QNA7"/>
<accession>D9QNA7</accession>
<evidence type="ECO:0000313" key="1">
    <source>
        <dbReference type="EMBL" id="ADL00308.1"/>
    </source>
</evidence>
<dbReference type="Proteomes" id="UP000002696">
    <property type="component" value="Chromosome"/>
</dbReference>
<sequence length="148" mass="16370">MSEQWFHIVARDKPGLLIAMMRELAGGAYISFEGDLQGIDWNGVSGVEEGETSLRRQTLTPELDFVVLPLTAETQPLIWETVSKVDHLAHDGIIHTQIEKEGRLAFGAYDNFHADCVTASDAVPRSLLEVLKSSGVIRSYEASVDTER</sequence>
<gene>
    <name evidence="1" type="ordered locus">Bresu_0995</name>
</gene>
<proteinExistence type="predicted"/>
<organism evidence="1 2">
    <name type="scientific">Brevundimonas subvibrioides (strain ATCC 15264 / DSM 4735 / LMG 14903 / NBRC 16000 / CB 81)</name>
    <name type="common">Caulobacter subvibrioides</name>
    <dbReference type="NCBI Taxonomy" id="633149"/>
    <lineage>
        <taxon>Bacteria</taxon>
        <taxon>Pseudomonadati</taxon>
        <taxon>Pseudomonadota</taxon>
        <taxon>Alphaproteobacteria</taxon>
        <taxon>Caulobacterales</taxon>
        <taxon>Caulobacteraceae</taxon>
        <taxon>Brevundimonas</taxon>
    </lineage>
</organism>
<dbReference type="HOGENOM" id="CLU_1755366_0_0_5"/>
<reference evidence="2" key="1">
    <citation type="journal article" date="2011" name="J. Bacteriol.">
        <title>Genome sequences of eight morphologically diverse alphaproteobacteria.</title>
        <authorList>
            <consortium name="US DOE Joint Genome Institute"/>
            <person name="Brown P.J."/>
            <person name="Kysela D.T."/>
            <person name="Buechlein A."/>
            <person name="Hemmerich C."/>
            <person name="Brun Y.V."/>
        </authorList>
    </citation>
    <scope>NUCLEOTIDE SEQUENCE [LARGE SCALE GENOMIC DNA]</scope>
    <source>
        <strain evidence="2">ATCC 15264 / DSM 4735 / LMG 14903 / NBRC 16000 / CB 81</strain>
    </source>
</reference>
<dbReference type="KEGG" id="bsb:Bresu_0995"/>
<evidence type="ECO:0000313" key="2">
    <source>
        <dbReference type="Proteomes" id="UP000002696"/>
    </source>
</evidence>
<keyword evidence="2" id="KW-1185">Reference proteome</keyword>